<proteinExistence type="predicted"/>
<dbReference type="InterPro" id="IPR011990">
    <property type="entry name" value="TPR-like_helical_dom_sf"/>
</dbReference>
<evidence type="ECO:0000259" key="3">
    <source>
        <dbReference type="PROSITE" id="PS50943"/>
    </source>
</evidence>
<keyword evidence="5" id="KW-1185">Reference proteome</keyword>
<evidence type="ECO:0000313" key="5">
    <source>
        <dbReference type="Proteomes" id="UP001595843"/>
    </source>
</evidence>
<name>A0ABV8J8I3_9BACL</name>
<dbReference type="Pfam" id="PF01381">
    <property type="entry name" value="HTH_3"/>
    <property type="match status" value="1"/>
</dbReference>
<dbReference type="InterPro" id="IPR001387">
    <property type="entry name" value="Cro/C1-type_HTH"/>
</dbReference>
<accession>A0ABV8J8I3</accession>
<evidence type="ECO:0000256" key="1">
    <source>
        <dbReference type="ARBA" id="ARBA00022737"/>
    </source>
</evidence>
<dbReference type="EMBL" id="JBHSAP010000001">
    <property type="protein sequence ID" value="MFC4075208.1"/>
    <property type="molecule type" value="Genomic_DNA"/>
</dbReference>
<gene>
    <name evidence="4" type="ORF">ACFOUO_00015</name>
</gene>
<keyword evidence="2" id="KW-0802">TPR repeat</keyword>
<dbReference type="CDD" id="cd00093">
    <property type="entry name" value="HTH_XRE"/>
    <property type="match status" value="1"/>
</dbReference>
<dbReference type="PANTHER" id="PTHR44943:SF8">
    <property type="entry name" value="TPR REPEAT-CONTAINING PROTEIN MJ0263"/>
    <property type="match status" value="1"/>
</dbReference>
<dbReference type="InterPro" id="IPR019734">
    <property type="entry name" value="TPR_rpt"/>
</dbReference>
<dbReference type="RefSeq" id="WP_380700907.1">
    <property type="nucleotide sequence ID" value="NZ_JBHSAP010000001.1"/>
</dbReference>
<dbReference type="PROSITE" id="PS50943">
    <property type="entry name" value="HTH_CROC1"/>
    <property type="match status" value="1"/>
</dbReference>
<dbReference type="Gene3D" id="1.10.260.40">
    <property type="entry name" value="lambda repressor-like DNA-binding domains"/>
    <property type="match status" value="1"/>
</dbReference>
<evidence type="ECO:0000313" key="4">
    <source>
        <dbReference type="EMBL" id="MFC4075208.1"/>
    </source>
</evidence>
<protein>
    <submittedName>
        <fullName evidence="4">Tetratricopeptide repeat protein</fullName>
    </submittedName>
</protein>
<keyword evidence="1" id="KW-0677">Repeat</keyword>
<dbReference type="InterPro" id="IPR051685">
    <property type="entry name" value="Ycf3/AcsC/BcsC/TPR_MFPF"/>
</dbReference>
<dbReference type="SUPFAM" id="SSF47413">
    <property type="entry name" value="lambda repressor-like DNA-binding domains"/>
    <property type="match status" value="1"/>
</dbReference>
<sequence length="444" mass="51344">MATLGINEMGSVIRKVRKERGLRLEDLADDNISPATISNLERGVPTVNPKKAIYLLNKLGIDVDQVPELLMEEKKRLKDMEFLIQLVQLKMEIGQLDEALSMLEQIDVEDKDPYSAVIHYLKGMCFRRKQKIEKAERSLYKGIQVASTKADKSNIEAACFAELSLCTYAYNDMERAISFTDSGIDAFVSDGDHQYIWFALHANKAIYLERLGRVAESMKIVEDIWPSFDKIDNINVFLTFYWLRSELLGRLQLYEDSLRYAIEGLDIARRNQHFSSIATLSTVSGSVYAKIKDFEKAKHYFDVALSCKDHITGRQLTTIYIQLSRLYKEQGKVEDALANAEKAVQNGDKHNDAPRLMEALFVMGDLHFDNKKKNEAIGFYERAWDIARNFSNKEKEYKALFSLAKCWHNVDEKEFHKYMYNMYQVQEQINRLGKEEGDFFDETE</sequence>
<dbReference type="PANTHER" id="PTHR44943">
    <property type="entry name" value="CELLULOSE SYNTHASE OPERON PROTEIN C"/>
    <property type="match status" value="1"/>
</dbReference>
<evidence type="ECO:0000256" key="2">
    <source>
        <dbReference type="ARBA" id="ARBA00022803"/>
    </source>
</evidence>
<reference evidence="5" key="1">
    <citation type="journal article" date="2019" name="Int. J. Syst. Evol. Microbiol.">
        <title>The Global Catalogue of Microorganisms (GCM) 10K type strain sequencing project: providing services to taxonomists for standard genome sequencing and annotation.</title>
        <authorList>
            <consortium name="The Broad Institute Genomics Platform"/>
            <consortium name="The Broad Institute Genome Sequencing Center for Infectious Disease"/>
            <person name="Wu L."/>
            <person name="Ma J."/>
        </authorList>
    </citation>
    <scope>NUCLEOTIDE SEQUENCE [LARGE SCALE GENOMIC DNA]</scope>
    <source>
        <strain evidence="5">IBRC-M 10813</strain>
    </source>
</reference>
<dbReference type="InterPro" id="IPR010982">
    <property type="entry name" value="Lambda_DNA-bd_dom_sf"/>
</dbReference>
<dbReference type="SMART" id="SM00028">
    <property type="entry name" value="TPR"/>
    <property type="match status" value="4"/>
</dbReference>
<dbReference type="SMART" id="SM00530">
    <property type="entry name" value="HTH_XRE"/>
    <property type="match status" value="1"/>
</dbReference>
<comment type="caution">
    <text evidence="4">The sequence shown here is derived from an EMBL/GenBank/DDBJ whole genome shotgun (WGS) entry which is preliminary data.</text>
</comment>
<dbReference type="Proteomes" id="UP001595843">
    <property type="component" value="Unassembled WGS sequence"/>
</dbReference>
<organism evidence="4 5">
    <name type="scientific">Salinithrix halophila</name>
    <dbReference type="NCBI Taxonomy" id="1485204"/>
    <lineage>
        <taxon>Bacteria</taxon>
        <taxon>Bacillati</taxon>
        <taxon>Bacillota</taxon>
        <taxon>Bacilli</taxon>
        <taxon>Bacillales</taxon>
        <taxon>Thermoactinomycetaceae</taxon>
        <taxon>Salinithrix</taxon>
    </lineage>
</organism>
<dbReference type="Pfam" id="PF13432">
    <property type="entry name" value="TPR_16"/>
    <property type="match status" value="1"/>
</dbReference>
<dbReference type="SUPFAM" id="SSF48452">
    <property type="entry name" value="TPR-like"/>
    <property type="match status" value="2"/>
</dbReference>
<dbReference type="Gene3D" id="1.25.40.10">
    <property type="entry name" value="Tetratricopeptide repeat domain"/>
    <property type="match status" value="2"/>
</dbReference>
<feature type="domain" description="HTH cro/C1-type" evidence="3">
    <location>
        <begin position="13"/>
        <end position="66"/>
    </location>
</feature>